<dbReference type="InterPro" id="IPR006860">
    <property type="entry name" value="FecR"/>
</dbReference>
<dbReference type="InterPro" id="IPR012373">
    <property type="entry name" value="Ferrdict_sens_TM"/>
</dbReference>
<dbReference type="PIRSF" id="PIRSF018266">
    <property type="entry name" value="FecR"/>
    <property type="match status" value="1"/>
</dbReference>
<protein>
    <submittedName>
        <fullName evidence="4">FecR family protein</fullName>
    </submittedName>
</protein>
<dbReference type="RefSeq" id="WP_220249890.1">
    <property type="nucleotide sequence ID" value="NZ_JAICCF010000002.1"/>
</dbReference>
<dbReference type="InterPro" id="IPR032508">
    <property type="entry name" value="FecR_C"/>
</dbReference>
<dbReference type="PANTHER" id="PTHR30273">
    <property type="entry name" value="PERIPLASMIC SIGNAL SENSOR AND SIGMA FACTOR ACTIVATOR FECR-RELATED"/>
    <property type="match status" value="1"/>
</dbReference>
<evidence type="ECO:0000256" key="1">
    <source>
        <dbReference type="SAM" id="Phobius"/>
    </source>
</evidence>
<gene>
    <name evidence="4" type="ORF">K1Y79_10055</name>
</gene>
<evidence type="ECO:0000259" key="2">
    <source>
        <dbReference type="Pfam" id="PF04773"/>
    </source>
</evidence>
<reference evidence="4 5" key="1">
    <citation type="submission" date="2021-08" db="EMBL/GenBank/DDBJ databases">
        <title>The genome sequence of Chitinophaga sp. B61.</title>
        <authorList>
            <person name="Zhang X."/>
        </authorList>
    </citation>
    <scope>NUCLEOTIDE SEQUENCE [LARGE SCALE GENOMIC DNA]</scope>
    <source>
        <strain evidence="4 5">B61</strain>
    </source>
</reference>
<name>A0ABS7GDT5_9BACT</name>
<keyword evidence="5" id="KW-1185">Reference proteome</keyword>
<feature type="domain" description="Protein FecR C-terminal" evidence="3">
    <location>
        <begin position="272"/>
        <end position="340"/>
    </location>
</feature>
<proteinExistence type="predicted"/>
<dbReference type="PANTHER" id="PTHR30273:SF2">
    <property type="entry name" value="PROTEIN FECR"/>
    <property type="match status" value="1"/>
</dbReference>
<feature type="domain" description="FecR protein" evidence="2">
    <location>
        <begin position="118"/>
        <end position="205"/>
    </location>
</feature>
<dbReference type="Gene3D" id="2.60.120.1440">
    <property type="match status" value="1"/>
</dbReference>
<evidence type="ECO:0000313" key="4">
    <source>
        <dbReference type="EMBL" id="MBW8684673.1"/>
    </source>
</evidence>
<dbReference type="Proteomes" id="UP000812961">
    <property type="component" value="Unassembled WGS sequence"/>
</dbReference>
<organism evidence="4 5">
    <name type="scientific">Chitinophaga rhizophila</name>
    <dbReference type="NCBI Taxonomy" id="2866212"/>
    <lineage>
        <taxon>Bacteria</taxon>
        <taxon>Pseudomonadati</taxon>
        <taxon>Bacteroidota</taxon>
        <taxon>Chitinophagia</taxon>
        <taxon>Chitinophagales</taxon>
        <taxon>Chitinophagaceae</taxon>
        <taxon>Chitinophaga</taxon>
    </lineage>
</organism>
<keyword evidence="1" id="KW-1133">Transmembrane helix</keyword>
<evidence type="ECO:0000313" key="5">
    <source>
        <dbReference type="Proteomes" id="UP000812961"/>
    </source>
</evidence>
<sequence length="345" mass="39802">MIRRFFDRSCNEEEATLVARWLKDHPEVADQYYKESDWIHETGEQLPAAGWDAIWRQVIKTIRRRNLLNGMAYSLSAALCILLCYIFMFRTSEQPVRPMAVKQPVVATDSLHWRNDSDTAVQHIFADGTVVQLMPHSYVKISQQEWKKTRAVYMKGAAVFHVAPDQERPFVTYCNSLSVQALGTVFSIKQGSDDYVSVRLYEGKVMVKSVADHTRKTKAQFTSYLKPGQELILPLNTLMPRRQYFLQGQRGTAFVKKRTVHKTPVIQPTGWFEFTSQPLTDVFTTLEVLYGVQIHYNKATLEKLFFIGRFEPDESIEDILGTIALLNNLKVTKRSDNNYYVNRKG</sequence>
<dbReference type="Pfam" id="PF04773">
    <property type="entry name" value="FecR"/>
    <property type="match status" value="1"/>
</dbReference>
<comment type="caution">
    <text evidence="4">The sequence shown here is derived from an EMBL/GenBank/DDBJ whole genome shotgun (WGS) entry which is preliminary data.</text>
</comment>
<evidence type="ECO:0000259" key="3">
    <source>
        <dbReference type="Pfam" id="PF16344"/>
    </source>
</evidence>
<keyword evidence="1" id="KW-0472">Membrane</keyword>
<feature type="transmembrane region" description="Helical" evidence="1">
    <location>
        <begin position="66"/>
        <end position="88"/>
    </location>
</feature>
<dbReference type="Pfam" id="PF16344">
    <property type="entry name" value="FecR_C"/>
    <property type="match status" value="1"/>
</dbReference>
<accession>A0ABS7GDT5</accession>
<dbReference type="EMBL" id="JAICCF010000002">
    <property type="protein sequence ID" value="MBW8684673.1"/>
    <property type="molecule type" value="Genomic_DNA"/>
</dbReference>
<dbReference type="Gene3D" id="3.55.50.30">
    <property type="match status" value="1"/>
</dbReference>
<keyword evidence="1" id="KW-0812">Transmembrane</keyword>